<evidence type="ECO:0000313" key="4">
    <source>
        <dbReference type="Proteomes" id="UP000309174"/>
    </source>
</evidence>
<protein>
    <submittedName>
        <fullName evidence="3">CHAT domain-containing protein</fullName>
    </submittedName>
</protein>
<dbReference type="InterPro" id="IPR024983">
    <property type="entry name" value="CHAT_dom"/>
</dbReference>
<feature type="transmembrane region" description="Helical" evidence="1">
    <location>
        <begin position="14"/>
        <end position="34"/>
    </location>
</feature>
<reference evidence="3 4" key="1">
    <citation type="submission" date="2019-05" db="EMBL/GenBank/DDBJ databases">
        <title>Draft genome sequence of Actinomadura sp. 14C53.</title>
        <authorList>
            <person name="Saricaoglu S."/>
            <person name="Isik K."/>
        </authorList>
    </citation>
    <scope>NUCLEOTIDE SEQUENCE [LARGE SCALE GENOMIC DNA]</scope>
    <source>
        <strain evidence="3 4">14C53</strain>
    </source>
</reference>
<keyword evidence="1" id="KW-0812">Transmembrane</keyword>
<keyword evidence="1" id="KW-0472">Membrane</keyword>
<sequence length="1001" mass="111081">MNGTPAPPRWIRRFALLSAVWLAGVLYFLTLTWLGMGFLGVPTGPAIALEAIGVVAFSVITGEYMLLSWFNVTPRRTERFRLRFFVGVLAVFFGAVLWWSLSPFDVPKFIVFGVYIGVVAMVLTQVGAAHSRWMPRDGLIQPRSVEDALHMVELCGTLSARALRPKQRYNVMVNHANALTVAARAGDPHRRLLDAYQILMELHRSPLVDERNRRFVVTRRLVQVASALNEHGEETALYEQALELLRQEAERRPADATVRWAWLVNRADFLFRRIERDAAGGRVPADERRRREEALGLLWEALPLSFPGDRTELRLRLLDQLVTYVERTGETADLAGHIRFARMTVDKIGRLDREVRPMTRIMLARLLRQRALRSDPLDATALDEAETLAESATESSDADQRSFAWLFVALLHRLRQERFGGGMPAARRSLEALHMVMTVAPGHSMVSMRAADLSGAWAAEHDDAEAAAYGFTTALSAARRLSAMGMARGQKEIPLPEVGAIAAEAMHWQLACGRHREAALALESGRALVLTDMVGREMLVRRLDEQDPALAERYSRLTVELARAELDATGPSLDGMAPMAHLQTRLELGSRLRALRDEWDALADRLRSVPEFRALIDEPRYVDLREAARQMPLLYLAAADRTGHALLITAEGDAPEAVELPGLTRTALNEIVARYQDAVSALPGEVMALSGDEARWAAVLRDTLGWLHENVMGPVTSGFGLSGRVALIPVGPLALLPSHAALAHADPAAAEKITWQYTPNGRVLARHARLLNGPSSRNRVLLTLDEGRDGTGRLRHVPGVESAVHAWAPEPATVLRHGEATRETVLAALPHHDVYHFNCHGRADRDDPFASHLRLADGPLAIRDFLGRRLPGRLAVLSACESAMARRDLPDEVVSLPGALIEAGVPGVIASMWAVTEMPTFLMTARFYELWLDKGLPPADALQRAQSWLRASTVRDFDTYLRANGHSGWPWRYGAASAERKLVQRVYQEPDHWAAFVYTGI</sequence>
<dbReference type="Pfam" id="PF12770">
    <property type="entry name" value="CHAT"/>
    <property type="match status" value="1"/>
</dbReference>
<comment type="caution">
    <text evidence="3">The sequence shown here is derived from an EMBL/GenBank/DDBJ whole genome shotgun (WGS) entry which is preliminary data.</text>
</comment>
<proteinExistence type="predicted"/>
<dbReference type="AlphaFoldDB" id="A0A5C4J3Y3"/>
<gene>
    <name evidence="3" type="ORF">ETD83_31985</name>
</gene>
<evidence type="ECO:0000256" key="1">
    <source>
        <dbReference type="SAM" id="Phobius"/>
    </source>
</evidence>
<dbReference type="RefSeq" id="WP_138648939.1">
    <property type="nucleotide sequence ID" value="NZ_VCKW01000228.1"/>
</dbReference>
<keyword evidence="4" id="KW-1185">Reference proteome</keyword>
<dbReference type="OrthoDB" id="4149784at2"/>
<feature type="transmembrane region" description="Helical" evidence="1">
    <location>
        <begin position="82"/>
        <end position="101"/>
    </location>
</feature>
<evidence type="ECO:0000313" key="3">
    <source>
        <dbReference type="EMBL" id="TMQ91210.1"/>
    </source>
</evidence>
<feature type="domain" description="CHAT" evidence="2">
    <location>
        <begin position="702"/>
        <end position="1000"/>
    </location>
</feature>
<accession>A0A5C4J3Y3</accession>
<dbReference type="Proteomes" id="UP000309174">
    <property type="component" value="Unassembled WGS sequence"/>
</dbReference>
<organism evidence="3 4">
    <name type="scientific">Actinomadura soli</name>
    <dbReference type="NCBI Taxonomy" id="2508997"/>
    <lineage>
        <taxon>Bacteria</taxon>
        <taxon>Bacillati</taxon>
        <taxon>Actinomycetota</taxon>
        <taxon>Actinomycetes</taxon>
        <taxon>Streptosporangiales</taxon>
        <taxon>Thermomonosporaceae</taxon>
        <taxon>Actinomadura</taxon>
    </lineage>
</organism>
<evidence type="ECO:0000259" key="2">
    <source>
        <dbReference type="Pfam" id="PF12770"/>
    </source>
</evidence>
<name>A0A5C4J3Y3_9ACTN</name>
<keyword evidence="1" id="KW-1133">Transmembrane helix</keyword>
<dbReference type="EMBL" id="VCKW01000228">
    <property type="protein sequence ID" value="TMQ91210.1"/>
    <property type="molecule type" value="Genomic_DNA"/>
</dbReference>
<feature type="transmembrane region" description="Helical" evidence="1">
    <location>
        <begin position="46"/>
        <end position="70"/>
    </location>
</feature>